<dbReference type="EMBL" id="CP035382">
    <property type="protein sequence ID" value="QDK20751.1"/>
    <property type="molecule type" value="Genomic_DNA"/>
</dbReference>
<dbReference type="Proteomes" id="UP000317812">
    <property type="component" value="Chromosome"/>
</dbReference>
<accession>A0AAP9DDF3</accession>
<gene>
    <name evidence="1" type="ORF">ES815_21530</name>
</gene>
<organism evidence="1 2">
    <name type="scientific">Leclercia adecarboxylata</name>
    <dbReference type="NCBI Taxonomy" id="83655"/>
    <lineage>
        <taxon>Bacteria</taxon>
        <taxon>Pseudomonadati</taxon>
        <taxon>Pseudomonadota</taxon>
        <taxon>Gammaproteobacteria</taxon>
        <taxon>Enterobacterales</taxon>
        <taxon>Enterobacteriaceae</taxon>
        <taxon>Leclercia</taxon>
    </lineage>
</organism>
<dbReference type="RefSeq" id="WP_142489627.1">
    <property type="nucleotide sequence ID" value="NZ_CP035382.1"/>
</dbReference>
<reference evidence="1 2" key="1">
    <citation type="submission" date="2019-01" db="EMBL/GenBank/DDBJ databases">
        <title>Florfenicol resistance in Enterobacteriaceae and whole-genome sequence analysis of florfenicol-resistant Leclercia adecarboxylata strain R25.</title>
        <authorList>
            <person name="Bao Q."/>
            <person name="Ying Y."/>
        </authorList>
    </citation>
    <scope>NUCLEOTIDE SEQUENCE [LARGE SCALE GENOMIC DNA]</scope>
    <source>
        <strain evidence="1 2">R25</strain>
    </source>
</reference>
<protein>
    <submittedName>
        <fullName evidence="1">Uncharacterized protein</fullName>
    </submittedName>
</protein>
<dbReference type="AlphaFoldDB" id="A0AAP9DDF3"/>
<evidence type="ECO:0000313" key="2">
    <source>
        <dbReference type="Proteomes" id="UP000317812"/>
    </source>
</evidence>
<sequence length="102" mass="12034">MREYRQAKEKLDSLIFAIWLNNSLNNNVCDYSVIREEMNDIIVPYVYRKELDDVIAAVNLMISSEPTVRQEHNEILFKRLLDLYARLAGHLAVENYLLAKIY</sequence>
<name>A0AAP9DDF3_9ENTR</name>
<evidence type="ECO:0000313" key="1">
    <source>
        <dbReference type="EMBL" id="QDK20751.1"/>
    </source>
</evidence>
<proteinExistence type="predicted"/>